<name>A0A8J3JEN0_9ACTN</name>
<evidence type="ECO:0000313" key="2">
    <source>
        <dbReference type="EMBL" id="GID14533.1"/>
    </source>
</evidence>
<accession>A0A8J3JEN0</accession>
<reference evidence="2" key="1">
    <citation type="submission" date="2021-01" db="EMBL/GenBank/DDBJ databases">
        <title>Whole genome shotgun sequence of Actinocatenispora rupis NBRC 107355.</title>
        <authorList>
            <person name="Komaki H."/>
            <person name="Tamura T."/>
        </authorList>
    </citation>
    <scope>NUCLEOTIDE SEQUENCE</scope>
    <source>
        <strain evidence="2">NBRC 107355</strain>
    </source>
</reference>
<dbReference type="EMBL" id="BOMB01000031">
    <property type="protein sequence ID" value="GID14533.1"/>
    <property type="molecule type" value="Genomic_DNA"/>
</dbReference>
<organism evidence="2 3">
    <name type="scientific">Actinocatenispora rupis</name>
    <dbReference type="NCBI Taxonomy" id="519421"/>
    <lineage>
        <taxon>Bacteria</taxon>
        <taxon>Bacillati</taxon>
        <taxon>Actinomycetota</taxon>
        <taxon>Actinomycetes</taxon>
        <taxon>Micromonosporales</taxon>
        <taxon>Micromonosporaceae</taxon>
        <taxon>Actinocatenispora</taxon>
    </lineage>
</organism>
<protein>
    <submittedName>
        <fullName evidence="2">Uncharacterized protein</fullName>
    </submittedName>
</protein>
<evidence type="ECO:0000256" key="1">
    <source>
        <dbReference type="SAM" id="MobiDB-lite"/>
    </source>
</evidence>
<dbReference type="RefSeq" id="WP_203662342.1">
    <property type="nucleotide sequence ID" value="NZ_BAAAZM010000018.1"/>
</dbReference>
<proteinExistence type="predicted"/>
<dbReference type="PROSITE" id="PS51257">
    <property type="entry name" value="PROKAR_LIPOPROTEIN"/>
    <property type="match status" value="1"/>
</dbReference>
<dbReference type="Proteomes" id="UP000612808">
    <property type="component" value="Unassembled WGS sequence"/>
</dbReference>
<keyword evidence="3" id="KW-1185">Reference proteome</keyword>
<gene>
    <name evidence="2" type="ORF">Aru02nite_54220</name>
</gene>
<feature type="compositionally biased region" description="Low complexity" evidence="1">
    <location>
        <begin position="59"/>
        <end position="70"/>
    </location>
</feature>
<dbReference type="AlphaFoldDB" id="A0A8J3JEN0"/>
<sequence length="211" mass="21304">MRTYRAVPRPRPARHALTAVGALLVAGLALTGCSRLEHPTGDPTPAGSAAPTGVGVFGAAPSPSASPTPAQQAGGTCKLLDYDSVEAATGTRFQVAAASTASGARTCALQVLYSDYPDLTLSVVDTKADAKAFGKAAPSDASTVKGLGSAAYSRVLGAGDGAGPVVEVTWLGQHKQIVSLRYTYPKGTSATTAGRSVSKLVRYAGSIEGKR</sequence>
<evidence type="ECO:0000313" key="3">
    <source>
        <dbReference type="Proteomes" id="UP000612808"/>
    </source>
</evidence>
<feature type="region of interest" description="Disordered" evidence="1">
    <location>
        <begin position="36"/>
        <end position="73"/>
    </location>
</feature>
<comment type="caution">
    <text evidence="2">The sequence shown here is derived from an EMBL/GenBank/DDBJ whole genome shotgun (WGS) entry which is preliminary data.</text>
</comment>